<dbReference type="InterPro" id="IPR023996">
    <property type="entry name" value="TonB-dep_OMP_SusC/RagA"/>
</dbReference>
<dbReference type="InterPro" id="IPR039426">
    <property type="entry name" value="TonB-dep_rcpt-like"/>
</dbReference>
<evidence type="ECO:0000256" key="8">
    <source>
        <dbReference type="ARBA" id="ARBA00023077"/>
    </source>
</evidence>
<feature type="chain" id="PRO_5041125783" evidence="12">
    <location>
        <begin position="22"/>
        <end position="1051"/>
    </location>
</feature>
<evidence type="ECO:0000256" key="6">
    <source>
        <dbReference type="ARBA" id="ARBA00023004"/>
    </source>
</evidence>
<dbReference type="SUPFAM" id="SSF49464">
    <property type="entry name" value="Carboxypeptidase regulatory domain-like"/>
    <property type="match status" value="1"/>
</dbReference>
<evidence type="ECO:0000313" key="15">
    <source>
        <dbReference type="Proteomes" id="UP000318041"/>
    </source>
</evidence>
<dbReference type="EMBL" id="VOHY01000009">
    <property type="protein sequence ID" value="TWV73099.1"/>
    <property type="molecule type" value="Genomic_DNA"/>
</dbReference>
<dbReference type="NCBIfam" id="TIGR04056">
    <property type="entry name" value="OMP_RagA_SusC"/>
    <property type="match status" value="1"/>
</dbReference>
<dbReference type="AlphaFoldDB" id="A0A415A521"/>
<evidence type="ECO:0000256" key="10">
    <source>
        <dbReference type="ARBA" id="ARBA00023237"/>
    </source>
</evidence>
<evidence type="ECO:0000313" key="14">
    <source>
        <dbReference type="EMBL" id="TWV73099.1"/>
    </source>
</evidence>
<dbReference type="Gene3D" id="2.170.130.10">
    <property type="entry name" value="TonB-dependent receptor, plug domain"/>
    <property type="match status" value="1"/>
</dbReference>
<accession>A0A415A521</accession>
<evidence type="ECO:0000256" key="11">
    <source>
        <dbReference type="PROSITE-ProRule" id="PRU01360"/>
    </source>
</evidence>
<feature type="signal peptide" evidence="12">
    <location>
        <begin position="1"/>
        <end position="21"/>
    </location>
</feature>
<name>A0A415A521_BACFG</name>
<keyword evidence="9 11" id="KW-0472">Membrane</keyword>
<dbReference type="PROSITE" id="PS52016">
    <property type="entry name" value="TONB_DEPENDENT_REC_3"/>
    <property type="match status" value="1"/>
</dbReference>
<evidence type="ECO:0000256" key="5">
    <source>
        <dbReference type="ARBA" id="ARBA00022692"/>
    </source>
</evidence>
<proteinExistence type="inferred from homology"/>
<dbReference type="GO" id="GO:0006826">
    <property type="term" value="P:iron ion transport"/>
    <property type="evidence" value="ECO:0007669"/>
    <property type="project" value="UniProtKB-KW"/>
</dbReference>
<comment type="subcellular location">
    <subcellularLocation>
        <location evidence="1 11">Cell outer membrane</location>
        <topology evidence="1 11">Multi-pass membrane protein</topology>
    </subcellularLocation>
</comment>
<keyword evidence="5 11" id="KW-0812">Transmembrane</keyword>
<protein>
    <submittedName>
        <fullName evidence="14">SusC/RagA family TonB-linked outer membrane protein</fullName>
    </submittedName>
</protein>
<dbReference type="InterPro" id="IPR036942">
    <property type="entry name" value="Beta-barrel_TonB_sf"/>
</dbReference>
<keyword evidence="10 11" id="KW-0998">Cell outer membrane</keyword>
<gene>
    <name evidence="14" type="ORF">FSA08_12710</name>
</gene>
<comment type="caution">
    <text evidence="14">The sequence shown here is derived from an EMBL/GenBank/DDBJ whole genome shotgun (WGS) entry which is preliminary data.</text>
</comment>
<keyword evidence="8" id="KW-0798">TonB box</keyword>
<keyword evidence="2 11" id="KW-0813">Transport</keyword>
<dbReference type="InterPro" id="IPR008969">
    <property type="entry name" value="CarboxyPept-like_regulatory"/>
</dbReference>
<dbReference type="Proteomes" id="UP000318041">
    <property type="component" value="Unassembled WGS sequence"/>
</dbReference>
<evidence type="ECO:0000256" key="4">
    <source>
        <dbReference type="ARBA" id="ARBA00022496"/>
    </source>
</evidence>
<evidence type="ECO:0000256" key="1">
    <source>
        <dbReference type="ARBA" id="ARBA00004571"/>
    </source>
</evidence>
<keyword evidence="3 11" id="KW-1134">Transmembrane beta strand</keyword>
<keyword evidence="7" id="KW-0406">Ion transport</keyword>
<dbReference type="RefSeq" id="WP_008769662.1">
    <property type="nucleotide sequence ID" value="NZ_CP036550.1"/>
</dbReference>
<dbReference type="Gene3D" id="2.60.40.1120">
    <property type="entry name" value="Carboxypeptidase-like, regulatory domain"/>
    <property type="match status" value="1"/>
</dbReference>
<dbReference type="Pfam" id="PF13715">
    <property type="entry name" value="CarbopepD_reg_2"/>
    <property type="match status" value="1"/>
</dbReference>
<organism evidence="14 15">
    <name type="scientific">Bacteroides fragilis</name>
    <dbReference type="NCBI Taxonomy" id="817"/>
    <lineage>
        <taxon>Bacteria</taxon>
        <taxon>Pseudomonadati</taxon>
        <taxon>Bacteroidota</taxon>
        <taxon>Bacteroidia</taxon>
        <taxon>Bacteroidales</taxon>
        <taxon>Bacteroidaceae</taxon>
        <taxon>Bacteroides</taxon>
    </lineage>
</organism>
<dbReference type="InterPro" id="IPR037066">
    <property type="entry name" value="Plug_dom_sf"/>
</dbReference>
<evidence type="ECO:0000256" key="2">
    <source>
        <dbReference type="ARBA" id="ARBA00022448"/>
    </source>
</evidence>
<dbReference type="InterPro" id="IPR012910">
    <property type="entry name" value="Plug_dom"/>
</dbReference>
<keyword evidence="6" id="KW-0408">Iron</keyword>
<evidence type="ECO:0000256" key="9">
    <source>
        <dbReference type="ARBA" id="ARBA00023136"/>
    </source>
</evidence>
<reference evidence="14 15" key="1">
    <citation type="submission" date="2019-08" db="EMBL/GenBank/DDBJ databases">
        <title>Genome sequencing of Bacteroides fragilis Sample_iSURF_9.</title>
        <authorList>
            <person name="Chandler J.E."/>
            <person name="Ruoff K.L."/>
            <person name="Price C.E."/>
            <person name="Valls R.A."/>
            <person name="O'Toole G.A."/>
        </authorList>
    </citation>
    <scope>NUCLEOTIDE SEQUENCE [LARGE SCALE GENOMIC DNA]</scope>
    <source>
        <strain evidence="14 15">CFPLTA004_1B</strain>
    </source>
</reference>
<feature type="domain" description="TonB-dependent receptor plug" evidence="13">
    <location>
        <begin position="114"/>
        <end position="212"/>
    </location>
</feature>
<dbReference type="GO" id="GO:0009279">
    <property type="term" value="C:cell outer membrane"/>
    <property type="evidence" value="ECO:0007669"/>
    <property type="project" value="UniProtKB-SubCell"/>
</dbReference>
<sequence>MNSKFLLLLCSMLLCTSLAFAQSIKVTGTVTDKMGAVIGATIMVKNSSNGTVTDIDGRYSIEVPKNATLLFSFVGYSTVEKEVGNNTVINVELSDDIQAIDEVVVTAIGIKQQKKKIGYTTQQINSEVLNATPSLNVGSALSGQVAGLLVANPTGIFQAPSFKLRGNAPLVVLDGVPVETDFFDISSENIESVNVLKGTAASALYGSRGKNGAILITSKTAKKEGLEINFSTNNMITAGFAVLPETQHQYGSGSNGKYEFWDGADGGISDGDMTWGPKLNVGTKVAQWNSPIRDKVTGKEIPWWGDVKGTQYDDKSRYERVPIDWVSHDNLKDFLQTGLVTNNNISIAYKGEKARYFVTGQYAYQKGQVPSTEMHSGGINFNSTFDLAKNLQLDANLAYNKIVAPSYPRYGYGPKNHMYTIVVWMGDDVNGKELQKHKYVPGQEGYRQASYNYAWYNNPYFAAEELQQSESRDVVNGQLRLNYQILPNLNIQGRAALRQKTILQEMKVPKTYMNYGDSREGDYKVWNDRQTNVDADVLATYTQDLTPDILFTLNAGTSVFYRNYRQEYQSTDGLIVPFVYSIKNTQGPSITDANRNEKSIRSIYGSINLDLYKYAYLTLTGRNDWSSTLAKGSNSYFYPSVALSTMVSEYIKLPTFMDYLKMYGSWAVVSTDLSPYQIMSTYTKDSNYGSNPSISYPSSLVNYYIKPQKTTSWEAGLSTAFFRNRLSFDLTYYHTIDENQIIDLNISNASGFTSRKVNGNQYTTNGWEIMANVQAIKNKDFQWDFSLNWSKSVKKLTEIYGGQKKFGDLKVGDRADAFYGSQWQKSADGELILDENGMPTKDAYKQYLGHLDPNFRMGMQNTFRYKDFTLSVDLDGAYKGVIYSVLSEKLWWGGKHPESVEYRDAQYAVGHPIYVPNGVVVTGGELKRDIDGNVISDTRTYKRNTTAVDWQQWCQNYPYQAYVSSKENAKFANVFDRSYIKLRRVALTYNFTKLLSKQSPVKGLTATVFGNNLAVWKKVPFVDPDYTGDSNDGGANDPTARYIGMGVNIKF</sequence>
<evidence type="ECO:0000256" key="7">
    <source>
        <dbReference type="ARBA" id="ARBA00023065"/>
    </source>
</evidence>
<keyword evidence="4" id="KW-0410">Iron transport</keyword>
<dbReference type="Gene3D" id="2.40.170.20">
    <property type="entry name" value="TonB-dependent receptor, beta-barrel domain"/>
    <property type="match status" value="1"/>
</dbReference>
<dbReference type="PANTHER" id="PTHR32552:SF81">
    <property type="entry name" value="TONB-DEPENDENT OUTER MEMBRANE RECEPTOR"/>
    <property type="match status" value="1"/>
</dbReference>
<keyword evidence="12" id="KW-0732">Signal</keyword>
<dbReference type="Pfam" id="PF07715">
    <property type="entry name" value="Plug"/>
    <property type="match status" value="1"/>
</dbReference>
<dbReference type="PANTHER" id="PTHR32552">
    <property type="entry name" value="FERRICHROME IRON RECEPTOR-RELATED"/>
    <property type="match status" value="1"/>
</dbReference>
<dbReference type="SUPFAM" id="SSF56935">
    <property type="entry name" value="Porins"/>
    <property type="match status" value="1"/>
</dbReference>
<evidence type="ECO:0000259" key="13">
    <source>
        <dbReference type="Pfam" id="PF07715"/>
    </source>
</evidence>
<comment type="similarity">
    <text evidence="11">Belongs to the TonB-dependent receptor family.</text>
</comment>
<evidence type="ECO:0000256" key="3">
    <source>
        <dbReference type="ARBA" id="ARBA00022452"/>
    </source>
</evidence>
<evidence type="ECO:0000256" key="12">
    <source>
        <dbReference type="SAM" id="SignalP"/>
    </source>
</evidence>